<name>A0A2T2NF46_CORCC</name>
<proteinExistence type="predicted"/>
<evidence type="ECO:0000313" key="1">
    <source>
        <dbReference type="EMBL" id="PSN63999.1"/>
    </source>
</evidence>
<evidence type="ECO:0000313" key="2">
    <source>
        <dbReference type="Proteomes" id="UP000240883"/>
    </source>
</evidence>
<dbReference type="Proteomes" id="UP000240883">
    <property type="component" value="Unassembled WGS sequence"/>
</dbReference>
<gene>
    <name evidence="1" type="ORF">BS50DRAFT_94980</name>
</gene>
<dbReference type="AlphaFoldDB" id="A0A2T2NF46"/>
<sequence length="121" mass="13275">MTPEASLLESCCCIRTCCASNTLRLLSLYSHRQSPSTPFQCPPIPCHAIPHPPIPPAGHPPQCVSILICSVTMLQLTSGNWELDMQGRRDTLACSLCRSVCRETVGRFLQPNPSQQSARLD</sequence>
<reference evidence="1 2" key="1">
    <citation type="journal article" date="2018" name="Front. Microbiol.">
        <title>Genome-Wide Analysis of Corynespora cassiicola Leaf Fall Disease Putative Effectors.</title>
        <authorList>
            <person name="Lopez D."/>
            <person name="Ribeiro S."/>
            <person name="Label P."/>
            <person name="Fumanal B."/>
            <person name="Venisse J.S."/>
            <person name="Kohler A."/>
            <person name="de Oliveira R.R."/>
            <person name="Labutti K."/>
            <person name="Lipzen A."/>
            <person name="Lail K."/>
            <person name="Bauer D."/>
            <person name="Ohm R.A."/>
            <person name="Barry K.W."/>
            <person name="Spatafora J."/>
            <person name="Grigoriev I.V."/>
            <person name="Martin F.M."/>
            <person name="Pujade-Renaud V."/>
        </authorList>
    </citation>
    <scope>NUCLEOTIDE SEQUENCE [LARGE SCALE GENOMIC DNA]</scope>
    <source>
        <strain evidence="1 2">Philippines</strain>
    </source>
</reference>
<keyword evidence="2" id="KW-1185">Reference proteome</keyword>
<accession>A0A2T2NF46</accession>
<dbReference type="EMBL" id="KZ678139">
    <property type="protein sequence ID" value="PSN63999.1"/>
    <property type="molecule type" value="Genomic_DNA"/>
</dbReference>
<protein>
    <submittedName>
        <fullName evidence="1">Uncharacterized protein</fullName>
    </submittedName>
</protein>
<organism evidence="1 2">
    <name type="scientific">Corynespora cassiicola Philippines</name>
    <dbReference type="NCBI Taxonomy" id="1448308"/>
    <lineage>
        <taxon>Eukaryota</taxon>
        <taxon>Fungi</taxon>
        <taxon>Dikarya</taxon>
        <taxon>Ascomycota</taxon>
        <taxon>Pezizomycotina</taxon>
        <taxon>Dothideomycetes</taxon>
        <taxon>Pleosporomycetidae</taxon>
        <taxon>Pleosporales</taxon>
        <taxon>Corynesporascaceae</taxon>
        <taxon>Corynespora</taxon>
    </lineage>
</organism>